<proteinExistence type="predicted"/>
<keyword evidence="1" id="KW-0175">Coiled coil</keyword>
<dbReference type="EMBL" id="CP071382">
    <property type="protein sequence ID" value="QSV44599.1"/>
    <property type="molecule type" value="Genomic_DNA"/>
</dbReference>
<evidence type="ECO:0000256" key="2">
    <source>
        <dbReference type="SAM" id="Phobius"/>
    </source>
</evidence>
<feature type="transmembrane region" description="Helical" evidence="2">
    <location>
        <begin position="73"/>
        <end position="99"/>
    </location>
</feature>
<evidence type="ECO:0000313" key="3">
    <source>
        <dbReference type="EMBL" id="QSV44599.1"/>
    </source>
</evidence>
<reference evidence="3 4" key="1">
    <citation type="submission" date="2021-03" db="EMBL/GenBank/DDBJ databases">
        <title>Geobacter metallireducens gen. nov. sp. nov., a microorganism capable of coupling the complete oxidation of organic compounds to the reduction of iron and other metals.</title>
        <authorList>
            <person name="Li Y."/>
        </authorList>
    </citation>
    <scope>NUCLEOTIDE SEQUENCE [LARGE SCALE GENOMIC DNA]</scope>
    <source>
        <strain evidence="3 4">Jerry-YX</strain>
    </source>
</reference>
<keyword evidence="2" id="KW-0472">Membrane</keyword>
<dbReference type="RefSeq" id="WP_207162375.1">
    <property type="nucleotide sequence ID" value="NZ_CP071382.1"/>
</dbReference>
<feature type="coiled-coil region" evidence="1">
    <location>
        <begin position="5"/>
        <end position="36"/>
    </location>
</feature>
<keyword evidence="2" id="KW-0812">Transmembrane</keyword>
<gene>
    <name evidence="3" type="ORF">JZM60_10510</name>
</gene>
<keyword evidence="4" id="KW-1185">Reference proteome</keyword>
<name>A0ABX7PZV1_9BACT</name>
<dbReference type="Proteomes" id="UP000663651">
    <property type="component" value="Chromosome"/>
</dbReference>
<accession>A0ABX7PZV1</accession>
<sequence length="206" mass="24652">MDYRINEIIDRIKTLEEELEAEFEKKREEFHLIIEEKRVRFAREVVEQQRRLKTGALRYVMEAQPLAILSAPIIYSGFIVFLFLDVFITTYQAICFPVYGIPKVRRRDYLVFDREDLPYLNVIEKFNCFYCSYANGLAAYLREVAARTEQFWCPIKHARRILAPHPRYNRFFEYGDAESFRKGLERLRGDYERNSKNGKNHKAGKE</sequence>
<keyword evidence="2" id="KW-1133">Transmembrane helix</keyword>
<evidence type="ECO:0000313" key="4">
    <source>
        <dbReference type="Proteomes" id="UP000663651"/>
    </source>
</evidence>
<protein>
    <submittedName>
        <fullName evidence="3">Uncharacterized protein</fullName>
    </submittedName>
</protein>
<organism evidence="3 4">
    <name type="scientific">Geobacter benzoatilyticus</name>
    <dbReference type="NCBI Taxonomy" id="2815309"/>
    <lineage>
        <taxon>Bacteria</taxon>
        <taxon>Pseudomonadati</taxon>
        <taxon>Thermodesulfobacteriota</taxon>
        <taxon>Desulfuromonadia</taxon>
        <taxon>Geobacterales</taxon>
        <taxon>Geobacteraceae</taxon>
        <taxon>Geobacter</taxon>
    </lineage>
</organism>
<evidence type="ECO:0000256" key="1">
    <source>
        <dbReference type="SAM" id="Coils"/>
    </source>
</evidence>